<proteinExistence type="predicted"/>
<reference evidence="2 3" key="1">
    <citation type="submission" date="2024-09" db="EMBL/GenBank/DDBJ databases">
        <authorList>
            <person name="Sun Q."/>
            <person name="Mori K."/>
        </authorList>
    </citation>
    <scope>NUCLEOTIDE SEQUENCE [LARGE SCALE GENOMIC DNA]</scope>
    <source>
        <strain evidence="2 3">JCM 1342</strain>
    </source>
</reference>
<gene>
    <name evidence="2" type="ORF">ACFFPJ_12530</name>
</gene>
<dbReference type="Pfam" id="PF02515">
    <property type="entry name" value="CoA_transf_3"/>
    <property type="match status" value="1"/>
</dbReference>
<accession>A0ABV5T1Z3</accession>
<dbReference type="Gene3D" id="3.40.50.10540">
    <property type="entry name" value="Crotonobetainyl-coa:carnitine coa-transferase, domain 1"/>
    <property type="match status" value="1"/>
</dbReference>
<dbReference type="InterPro" id="IPR044855">
    <property type="entry name" value="CoA-Trfase_III_dom3_sf"/>
</dbReference>
<dbReference type="Gene3D" id="3.30.1540.10">
    <property type="entry name" value="formyl-coa transferase, domain 3"/>
    <property type="match status" value="1"/>
</dbReference>
<dbReference type="PANTHER" id="PTHR48207">
    <property type="entry name" value="SUCCINATE--HYDROXYMETHYLGLUTARATE COA-TRANSFERASE"/>
    <property type="match status" value="1"/>
</dbReference>
<dbReference type="GO" id="GO:0016740">
    <property type="term" value="F:transferase activity"/>
    <property type="evidence" value="ECO:0007669"/>
    <property type="project" value="UniProtKB-KW"/>
</dbReference>
<dbReference type="EMBL" id="JBHMBE010000004">
    <property type="protein sequence ID" value="MFB9646619.1"/>
    <property type="molecule type" value="Genomic_DNA"/>
</dbReference>
<name>A0ABV5T1Z3_9MICO</name>
<protein>
    <submittedName>
        <fullName evidence="2">CaiB/BaiF CoA transferase family protein</fullName>
    </submittedName>
</protein>
<dbReference type="InterPro" id="IPR050483">
    <property type="entry name" value="CoA-transferase_III_domain"/>
</dbReference>
<dbReference type="Proteomes" id="UP001589611">
    <property type="component" value="Unassembled WGS sequence"/>
</dbReference>
<keyword evidence="3" id="KW-1185">Reference proteome</keyword>
<evidence type="ECO:0000313" key="2">
    <source>
        <dbReference type="EMBL" id="MFB9646619.1"/>
    </source>
</evidence>
<evidence type="ECO:0000256" key="1">
    <source>
        <dbReference type="ARBA" id="ARBA00022679"/>
    </source>
</evidence>
<dbReference type="RefSeq" id="WP_344715460.1">
    <property type="nucleotide sequence ID" value="NZ_BAAAWH010000001.1"/>
</dbReference>
<dbReference type="InterPro" id="IPR003673">
    <property type="entry name" value="CoA-Trfase_fam_III"/>
</dbReference>
<keyword evidence="1 2" id="KW-0808">Transferase</keyword>
<organism evidence="2 3">
    <name type="scientific">Microbacterium terregens</name>
    <dbReference type="NCBI Taxonomy" id="69363"/>
    <lineage>
        <taxon>Bacteria</taxon>
        <taxon>Bacillati</taxon>
        <taxon>Actinomycetota</taxon>
        <taxon>Actinomycetes</taxon>
        <taxon>Micrococcales</taxon>
        <taxon>Microbacteriaceae</taxon>
        <taxon>Microbacterium</taxon>
    </lineage>
</organism>
<evidence type="ECO:0000313" key="3">
    <source>
        <dbReference type="Proteomes" id="UP001589611"/>
    </source>
</evidence>
<comment type="caution">
    <text evidence="2">The sequence shown here is derived from an EMBL/GenBank/DDBJ whole genome shotgun (WGS) entry which is preliminary data.</text>
</comment>
<dbReference type="SUPFAM" id="SSF89796">
    <property type="entry name" value="CoA-transferase family III (CaiB/BaiF)"/>
    <property type="match status" value="1"/>
</dbReference>
<sequence length="415" mass="44489">MTGPLVGVRVVDLTQALSGPYCTSILADYGADVVKVEPPRGDMIRRTGPFAADDEHHDFGNVFQNANRNKRSIVLDLKTPEGRDVLIELVRSADALVENFSAGVMERLGLSYETLAEINPRLVYTSIRGFGDKRGGESPYSEWPAFDIIAQAMGGLMSITGPDADTRVRVGSGIGDTVPGLFAALGTVMALFEAKSSGKGQYVDTAMTDAVLAVSEIVVNVFDATGASPQPMGNALQGFAPFNTVRAKDGEIALGAPHDAQWAKLCTIMERPDLVVDPRFNSDNNRWINRDAVYAVVEGWVGEHTVAELVELLGGKVPLAPVLDAEAIFANPHFAIRGMLPEVDNPRTGRTSRVTGPVAKLTRTPGQVRHRAPLLGEHTAEILTEAGYDDAQQDALVGAGAACFSSEQELTKEYR</sequence>
<dbReference type="InterPro" id="IPR023606">
    <property type="entry name" value="CoA-Trfase_III_dom_1_sf"/>
</dbReference>
<dbReference type="PANTHER" id="PTHR48207:SF3">
    <property type="entry name" value="SUCCINATE--HYDROXYMETHYLGLUTARATE COA-TRANSFERASE"/>
    <property type="match status" value="1"/>
</dbReference>